<dbReference type="CDD" id="cd00067">
    <property type="entry name" value="GAL4"/>
    <property type="match status" value="1"/>
</dbReference>
<dbReference type="PANTHER" id="PTHR37534:SF26">
    <property type="entry name" value="TRANSCRIPTION FACTOR, PUTATIVE-RELATED"/>
    <property type="match status" value="1"/>
</dbReference>
<organism evidence="4 5">
    <name type="scientific">Cadophora malorum</name>
    <dbReference type="NCBI Taxonomy" id="108018"/>
    <lineage>
        <taxon>Eukaryota</taxon>
        <taxon>Fungi</taxon>
        <taxon>Dikarya</taxon>
        <taxon>Ascomycota</taxon>
        <taxon>Pezizomycotina</taxon>
        <taxon>Leotiomycetes</taxon>
        <taxon>Helotiales</taxon>
        <taxon>Ploettnerulaceae</taxon>
        <taxon>Cadophora</taxon>
    </lineage>
</organism>
<dbReference type="SMART" id="SM00066">
    <property type="entry name" value="GAL4"/>
    <property type="match status" value="1"/>
</dbReference>
<comment type="caution">
    <text evidence="4">The sequence shown here is derived from an EMBL/GenBank/DDBJ whole genome shotgun (WGS) entry which is preliminary data.</text>
</comment>
<dbReference type="InterPro" id="IPR001138">
    <property type="entry name" value="Zn2Cys6_DnaBD"/>
</dbReference>
<sequence length="599" mass="66228">MPNYSSQPKFQPATPSIRSTKGCWTCRLRKKKCDETPFKCLRCEAASLDCRYGVRPSWIESPELGRRELERIKGLVAVTASRKRAEHRAKAKSKSKSNTVSTLQLVSSSLSSQTLGSGSHSCAPTVLYGEHFIVLEDQVLTATSPDGIGIQTDGSPGRLGLSSWIKDHKADLIMHYLDHVFYIQFRFYVPSVATGGRGWVLSLITKTKPLYHAALSLAAFHQQSLMLQENGGSDGYLGLEELEQQHNLTLQEMQRFIQVHGESSDASSMSDVNIQILACVVQLISFELFKGGASNWSVHLRAGCDLVLMIYEQTLQQKCSPVKFQERTPGIRASSVESNALRFFTGCIIWFDILSCVSTNAPPNLAAHHRQLLLDPASDTGRGIGLHTICGAQNWVLLLISESAALAYQNQRTSWRRVVDSDTQSSEAAAKSIEIRLRSHHHQLREELSALRRRHNGPPPHSLPETYAHHTVLVVTSIFASAAAIYLQTATARSSDTSSDLVKLPLQEIIDAMKMIPDYRVFRGLVWPLCVAGCMASTAEDQEFFRDKSKGAVSDAKSFGNSAKALEILEKSWELERKRGTLVDCSAVLKELGTCVLLV</sequence>
<dbReference type="PROSITE" id="PS50048">
    <property type="entry name" value="ZN2_CY6_FUNGAL_2"/>
    <property type="match status" value="1"/>
</dbReference>
<dbReference type="GO" id="GO:0008270">
    <property type="term" value="F:zinc ion binding"/>
    <property type="evidence" value="ECO:0007669"/>
    <property type="project" value="InterPro"/>
</dbReference>
<dbReference type="GO" id="GO:0045944">
    <property type="term" value="P:positive regulation of transcription by RNA polymerase II"/>
    <property type="evidence" value="ECO:0007669"/>
    <property type="project" value="TreeGrafter"/>
</dbReference>
<dbReference type="GO" id="GO:0000976">
    <property type="term" value="F:transcription cis-regulatory region binding"/>
    <property type="evidence" value="ECO:0007669"/>
    <property type="project" value="TreeGrafter"/>
</dbReference>
<dbReference type="Proteomes" id="UP000664132">
    <property type="component" value="Unassembled WGS sequence"/>
</dbReference>
<dbReference type="Gene3D" id="4.10.240.10">
    <property type="entry name" value="Zn(2)-C6 fungal-type DNA-binding domain"/>
    <property type="match status" value="1"/>
</dbReference>
<dbReference type="PANTHER" id="PTHR37534">
    <property type="entry name" value="TRANSCRIPTIONAL ACTIVATOR PROTEIN UGA3"/>
    <property type="match status" value="1"/>
</dbReference>
<dbReference type="InterPro" id="IPR021858">
    <property type="entry name" value="Fun_TF"/>
</dbReference>
<dbReference type="AlphaFoldDB" id="A0A8H8BTL1"/>
<evidence type="ECO:0000259" key="3">
    <source>
        <dbReference type="PROSITE" id="PS50048"/>
    </source>
</evidence>
<dbReference type="EMBL" id="JAFJYH010000037">
    <property type="protein sequence ID" value="KAG4423264.1"/>
    <property type="molecule type" value="Genomic_DNA"/>
</dbReference>
<keyword evidence="5" id="KW-1185">Reference proteome</keyword>
<protein>
    <recommendedName>
        <fullName evidence="3">Zn(2)-C6 fungal-type domain-containing protein</fullName>
    </recommendedName>
</protein>
<dbReference type="Pfam" id="PF00172">
    <property type="entry name" value="Zn_clus"/>
    <property type="match status" value="1"/>
</dbReference>
<dbReference type="InterPro" id="IPR036864">
    <property type="entry name" value="Zn2-C6_fun-type_DNA-bd_sf"/>
</dbReference>
<evidence type="ECO:0000313" key="4">
    <source>
        <dbReference type="EMBL" id="KAG4423264.1"/>
    </source>
</evidence>
<evidence type="ECO:0000256" key="2">
    <source>
        <dbReference type="ARBA" id="ARBA00023242"/>
    </source>
</evidence>
<dbReference type="PROSITE" id="PS00463">
    <property type="entry name" value="ZN2_CY6_FUNGAL_1"/>
    <property type="match status" value="1"/>
</dbReference>
<dbReference type="Pfam" id="PF11951">
    <property type="entry name" value="Fungal_trans_2"/>
    <property type="match status" value="1"/>
</dbReference>
<name>A0A8H8BTL1_9HELO</name>
<comment type="subcellular location">
    <subcellularLocation>
        <location evidence="1">Nucleus</location>
    </subcellularLocation>
</comment>
<dbReference type="SUPFAM" id="SSF57701">
    <property type="entry name" value="Zn2/Cys6 DNA-binding domain"/>
    <property type="match status" value="1"/>
</dbReference>
<proteinExistence type="predicted"/>
<gene>
    <name evidence="4" type="ORF">IFR04_003630</name>
</gene>
<evidence type="ECO:0000313" key="5">
    <source>
        <dbReference type="Proteomes" id="UP000664132"/>
    </source>
</evidence>
<feature type="domain" description="Zn(2)-C6 fungal-type" evidence="3">
    <location>
        <begin position="22"/>
        <end position="52"/>
    </location>
</feature>
<reference evidence="4" key="1">
    <citation type="submission" date="2021-02" db="EMBL/GenBank/DDBJ databases">
        <title>Genome sequence Cadophora malorum strain M34.</title>
        <authorList>
            <person name="Stefanovic E."/>
            <person name="Vu D."/>
            <person name="Scully C."/>
            <person name="Dijksterhuis J."/>
            <person name="Roader J."/>
            <person name="Houbraken J."/>
        </authorList>
    </citation>
    <scope>NUCLEOTIDE SEQUENCE</scope>
    <source>
        <strain evidence="4">M34</strain>
    </source>
</reference>
<dbReference type="OrthoDB" id="5213892at2759"/>
<accession>A0A8H8BTL1</accession>
<evidence type="ECO:0000256" key="1">
    <source>
        <dbReference type="ARBA" id="ARBA00004123"/>
    </source>
</evidence>
<dbReference type="GO" id="GO:0005634">
    <property type="term" value="C:nucleus"/>
    <property type="evidence" value="ECO:0007669"/>
    <property type="project" value="UniProtKB-SubCell"/>
</dbReference>
<dbReference type="GO" id="GO:0000981">
    <property type="term" value="F:DNA-binding transcription factor activity, RNA polymerase II-specific"/>
    <property type="evidence" value="ECO:0007669"/>
    <property type="project" value="InterPro"/>
</dbReference>
<keyword evidence="2" id="KW-0539">Nucleus</keyword>